<name>A0ABQ9Z8U6_9CRUS</name>
<keyword evidence="2 5" id="KW-0863">Zinc-finger</keyword>
<sequence>MPSKCCVPMCTSGYVFKNKISEKIPMFTTKDKKLQLQWSKAIPRKNYKVNDKSYVCAHHLTENDIKNGIYLQVGDETVFKEQRWSLKPNSIPTIFPNCPAHLSKGNKKAKLDCNDGSVSKKVKLDQQFATERSTTETADNIIQLETETEGEVTPNVDETFQFNARRRDNEVVDATMQLDTERDREEEFHIFKVEKDTGKLSIEKNVVLSNGNLSYEVKQASVPQNEETLPSLLTSIDMLKNIIDTFDKLELCGGISLVSHSQDVQEKLKLQQVTEGYEECNVWRSYSCR</sequence>
<evidence type="ECO:0000313" key="7">
    <source>
        <dbReference type="EMBL" id="KAK4009296.1"/>
    </source>
</evidence>
<dbReference type="InterPro" id="IPR006612">
    <property type="entry name" value="THAP_Znf"/>
</dbReference>
<evidence type="ECO:0000256" key="3">
    <source>
        <dbReference type="ARBA" id="ARBA00022833"/>
    </source>
</evidence>
<dbReference type="Proteomes" id="UP001234178">
    <property type="component" value="Unassembled WGS sequence"/>
</dbReference>
<dbReference type="PROSITE" id="PS50950">
    <property type="entry name" value="ZF_THAP"/>
    <property type="match status" value="1"/>
</dbReference>
<dbReference type="PANTHER" id="PTHR46927">
    <property type="entry name" value="AGAP005574-PA"/>
    <property type="match status" value="1"/>
</dbReference>
<protein>
    <recommendedName>
        <fullName evidence="6">THAP-type domain-containing protein</fullName>
    </recommendedName>
</protein>
<dbReference type="EMBL" id="JAOYFB010000003">
    <property type="protein sequence ID" value="KAK4009296.1"/>
    <property type="molecule type" value="Genomic_DNA"/>
</dbReference>
<comment type="caution">
    <text evidence="7">The sequence shown here is derived from an EMBL/GenBank/DDBJ whole genome shotgun (WGS) entry which is preliminary data.</text>
</comment>
<proteinExistence type="predicted"/>
<evidence type="ECO:0000256" key="2">
    <source>
        <dbReference type="ARBA" id="ARBA00022771"/>
    </source>
</evidence>
<dbReference type="SUPFAM" id="SSF57716">
    <property type="entry name" value="Glucocorticoid receptor-like (DNA-binding domain)"/>
    <property type="match status" value="1"/>
</dbReference>
<gene>
    <name evidence="7" type="ORF">OUZ56_018412</name>
</gene>
<reference evidence="7 8" key="1">
    <citation type="journal article" date="2023" name="Nucleic Acids Res.">
        <title>The hologenome of Daphnia magna reveals possible DNA methylation and microbiome-mediated evolution of the host genome.</title>
        <authorList>
            <person name="Chaturvedi A."/>
            <person name="Li X."/>
            <person name="Dhandapani V."/>
            <person name="Marshall H."/>
            <person name="Kissane S."/>
            <person name="Cuenca-Cambronero M."/>
            <person name="Asole G."/>
            <person name="Calvet F."/>
            <person name="Ruiz-Romero M."/>
            <person name="Marangio P."/>
            <person name="Guigo R."/>
            <person name="Rago D."/>
            <person name="Mirbahai L."/>
            <person name="Eastwood N."/>
            <person name="Colbourne J.K."/>
            <person name="Zhou J."/>
            <person name="Mallon E."/>
            <person name="Orsini L."/>
        </authorList>
    </citation>
    <scope>NUCLEOTIDE SEQUENCE [LARGE SCALE GENOMIC DNA]</scope>
    <source>
        <strain evidence="7">LRV0_1</strain>
    </source>
</reference>
<keyword evidence="4 5" id="KW-0238">DNA-binding</keyword>
<evidence type="ECO:0000259" key="6">
    <source>
        <dbReference type="PROSITE" id="PS50950"/>
    </source>
</evidence>
<accession>A0ABQ9Z8U6</accession>
<evidence type="ECO:0000256" key="1">
    <source>
        <dbReference type="ARBA" id="ARBA00022723"/>
    </source>
</evidence>
<feature type="domain" description="THAP-type" evidence="6">
    <location>
        <begin position="1"/>
        <end position="95"/>
    </location>
</feature>
<dbReference type="SMART" id="SM00980">
    <property type="entry name" value="THAP"/>
    <property type="match status" value="1"/>
</dbReference>
<keyword evidence="8" id="KW-1185">Reference proteome</keyword>
<organism evidence="7 8">
    <name type="scientific">Daphnia magna</name>
    <dbReference type="NCBI Taxonomy" id="35525"/>
    <lineage>
        <taxon>Eukaryota</taxon>
        <taxon>Metazoa</taxon>
        <taxon>Ecdysozoa</taxon>
        <taxon>Arthropoda</taxon>
        <taxon>Crustacea</taxon>
        <taxon>Branchiopoda</taxon>
        <taxon>Diplostraca</taxon>
        <taxon>Cladocera</taxon>
        <taxon>Anomopoda</taxon>
        <taxon>Daphniidae</taxon>
        <taxon>Daphnia</taxon>
    </lineage>
</organism>
<dbReference type="PANTHER" id="PTHR46927:SF3">
    <property type="entry name" value="THAP-TYPE DOMAIN-CONTAINING PROTEIN"/>
    <property type="match status" value="1"/>
</dbReference>
<evidence type="ECO:0000313" key="8">
    <source>
        <dbReference type="Proteomes" id="UP001234178"/>
    </source>
</evidence>
<keyword evidence="1" id="KW-0479">Metal-binding</keyword>
<evidence type="ECO:0000256" key="4">
    <source>
        <dbReference type="ARBA" id="ARBA00023125"/>
    </source>
</evidence>
<dbReference type="InterPro" id="IPR052224">
    <property type="entry name" value="THAP_domain_protein"/>
</dbReference>
<evidence type="ECO:0000256" key="5">
    <source>
        <dbReference type="PROSITE-ProRule" id="PRU00309"/>
    </source>
</evidence>
<dbReference type="Pfam" id="PF05485">
    <property type="entry name" value="THAP"/>
    <property type="match status" value="1"/>
</dbReference>
<keyword evidence="3" id="KW-0862">Zinc</keyword>